<dbReference type="EMBL" id="JANPWB010000011">
    <property type="protein sequence ID" value="KAJ1126027.1"/>
    <property type="molecule type" value="Genomic_DNA"/>
</dbReference>
<gene>
    <name evidence="2" type="ORF">NDU88_004440</name>
</gene>
<organism evidence="2 3">
    <name type="scientific">Pleurodeles waltl</name>
    <name type="common">Iberian ribbed newt</name>
    <dbReference type="NCBI Taxonomy" id="8319"/>
    <lineage>
        <taxon>Eukaryota</taxon>
        <taxon>Metazoa</taxon>
        <taxon>Chordata</taxon>
        <taxon>Craniata</taxon>
        <taxon>Vertebrata</taxon>
        <taxon>Euteleostomi</taxon>
        <taxon>Amphibia</taxon>
        <taxon>Batrachia</taxon>
        <taxon>Caudata</taxon>
        <taxon>Salamandroidea</taxon>
        <taxon>Salamandridae</taxon>
        <taxon>Pleurodelinae</taxon>
        <taxon>Pleurodeles</taxon>
    </lineage>
</organism>
<feature type="compositionally biased region" description="Basic and acidic residues" evidence="1">
    <location>
        <begin position="171"/>
        <end position="181"/>
    </location>
</feature>
<sequence>MCPLTAEKQLARGAACRPARKHSGWSSGASAPRRGRAAWQEGTWLPGPDKGCVWTGGRGVSRAARREEKRRWGLDGAVCGPEAAALRDPRGGGGAIGAGRCPLPRPGCADVSGCRNSPAWLAVQGAPPVEEGRLRRSCASTRAWELPQSFACYLRERIAIKREESVAARVEESHRAAEHTPKIGGDAPEPWGQISASFSPVNPFQPPAGAAPLD</sequence>
<feature type="region of interest" description="Disordered" evidence="1">
    <location>
        <begin position="171"/>
        <end position="214"/>
    </location>
</feature>
<reference evidence="2" key="1">
    <citation type="journal article" date="2022" name="bioRxiv">
        <title>Sequencing and chromosome-scale assembly of the giantPleurodeles waltlgenome.</title>
        <authorList>
            <person name="Brown T."/>
            <person name="Elewa A."/>
            <person name="Iarovenko S."/>
            <person name="Subramanian E."/>
            <person name="Araus A.J."/>
            <person name="Petzold A."/>
            <person name="Susuki M."/>
            <person name="Suzuki K.-i.T."/>
            <person name="Hayashi T."/>
            <person name="Toyoda A."/>
            <person name="Oliveira C."/>
            <person name="Osipova E."/>
            <person name="Leigh N.D."/>
            <person name="Simon A."/>
            <person name="Yun M.H."/>
        </authorList>
    </citation>
    <scope>NUCLEOTIDE SEQUENCE</scope>
    <source>
        <strain evidence="2">20211129_DDA</strain>
        <tissue evidence="2">Liver</tissue>
    </source>
</reference>
<accession>A0AAV7PCH9</accession>
<protein>
    <submittedName>
        <fullName evidence="2">Uncharacterized protein</fullName>
    </submittedName>
</protein>
<keyword evidence="3" id="KW-1185">Reference proteome</keyword>
<evidence type="ECO:0000313" key="2">
    <source>
        <dbReference type="EMBL" id="KAJ1126027.1"/>
    </source>
</evidence>
<evidence type="ECO:0000256" key="1">
    <source>
        <dbReference type="SAM" id="MobiDB-lite"/>
    </source>
</evidence>
<dbReference type="Proteomes" id="UP001066276">
    <property type="component" value="Chromosome 7"/>
</dbReference>
<name>A0AAV7PCH9_PLEWA</name>
<comment type="caution">
    <text evidence="2">The sequence shown here is derived from an EMBL/GenBank/DDBJ whole genome shotgun (WGS) entry which is preliminary data.</text>
</comment>
<proteinExistence type="predicted"/>
<dbReference type="AlphaFoldDB" id="A0AAV7PCH9"/>
<evidence type="ECO:0000313" key="3">
    <source>
        <dbReference type="Proteomes" id="UP001066276"/>
    </source>
</evidence>
<feature type="region of interest" description="Disordered" evidence="1">
    <location>
        <begin position="13"/>
        <end position="44"/>
    </location>
</feature>